<accession>A0AAJ0FSU8</accession>
<gene>
    <name evidence="2" type="ORF">QBC33DRAFT_523836</name>
</gene>
<dbReference type="EMBL" id="MU838998">
    <property type="protein sequence ID" value="KAK1771480.1"/>
    <property type="molecule type" value="Genomic_DNA"/>
</dbReference>
<feature type="transmembrane region" description="Helical" evidence="1">
    <location>
        <begin position="145"/>
        <end position="167"/>
    </location>
</feature>
<evidence type="ECO:0000313" key="3">
    <source>
        <dbReference type="Proteomes" id="UP001244011"/>
    </source>
</evidence>
<feature type="transmembrane region" description="Helical" evidence="1">
    <location>
        <begin position="187"/>
        <end position="208"/>
    </location>
</feature>
<proteinExistence type="predicted"/>
<sequence length="210" mass="23724">RYDLHLPTSPRSFSSFLFSSFFFFFSPLHVTDLIDLGITRSGLSKNEEAAQAEVFHNVGPSAFALFNLSPMTLTAYFLVIAFLSTTVDFRLFQTQSLACLCWPAGFWYEAWRLHGHRLAPGPYFHKKGDHLRGFSLMGKSMREPVHFIGSLGLLGALFIILDFRIGLKVYGRVWFCFLGVVKQIGAVFLSDGLSPCSHFLFPLAWLVARK</sequence>
<keyword evidence="3" id="KW-1185">Reference proteome</keyword>
<evidence type="ECO:0000313" key="2">
    <source>
        <dbReference type="EMBL" id="KAK1771480.1"/>
    </source>
</evidence>
<comment type="caution">
    <text evidence="2">The sequence shown here is derived from an EMBL/GenBank/DDBJ whole genome shotgun (WGS) entry which is preliminary data.</text>
</comment>
<keyword evidence="1" id="KW-0472">Membrane</keyword>
<evidence type="ECO:0000256" key="1">
    <source>
        <dbReference type="SAM" id="Phobius"/>
    </source>
</evidence>
<dbReference type="GeneID" id="85309859"/>
<keyword evidence="1" id="KW-0812">Transmembrane</keyword>
<feature type="transmembrane region" description="Helical" evidence="1">
    <location>
        <begin position="12"/>
        <end position="30"/>
    </location>
</feature>
<reference evidence="2" key="1">
    <citation type="submission" date="2023-06" db="EMBL/GenBank/DDBJ databases">
        <title>Genome-scale phylogeny and comparative genomics of the fungal order Sordariales.</title>
        <authorList>
            <consortium name="Lawrence Berkeley National Laboratory"/>
            <person name="Hensen N."/>
            <person name="Bonometti L."/>
            <person name="Westerberg I."/>
            <person name="Brannstrom I.O."/>
            <person name="Guillou S."/>
            <person name="Cros-Aarteil S."/>
            <person name="Calhoun S."/>
            <person name="Haridas S."/>
            <person name="Kuo A."/>
            <person name="Mondo S."/>
            <person name="Pangilinan J."/>
            <person name="Riley R."/>
            <person name="Labutti K."/>
            <person name="Andreopoulos B."/>
            <person name="Lipzen A."/>
            <person name="Chen C."/>
            <person name="Yanf M."/>
            <person name="Daum C."/>
            <person name="Ng V."/>
            <person name="Clum A."/>
            <person name="Steindorff A."/>
            <person name="Ohm R."/>
            <person name="Martin F."/>
            <person name="Silar P."/>
            <person name="Natvig D."/>
            <person name="Lalanne C."/>
            <person name="Gautier V."/>
            <person name="Ament-Velasquez S.L."/>
            <person name="Kruys A."/>
            <person name="Hutchinson M.I."/>
            <person name="Powell A.J."/>
            <person name="Barry K."/>
            <person name="Miller A.N."/>
            <person name="Grigoriev I.V."/>
            <person name="Debuchy R."/>
            <person name="Gladieux P."/>
            <person name="Thoren M.H."/>
            <person name="Johannesson H."/>
        </authorList>
    </citation>
    <scope>NUCLEOTIDE SEQUENCE</scope>
    <source>
        <strain evidence="2">8032-3</strain>
    </source>
</reference>
<feature type="transmembrane region" description="Helical" evidence="1">
    <location>
        <begin position="62"/>
        <end position="83"/>
    </location>
</feature>
<keyword evidence="1" id="KW-1133">Transmembrane helix</keyword>
<name>A0AAJ0FSU8_9PEZI</name>
<dbReference type="Proteomes" id="UP001244011">
    <property type="component" value="Unassembled WGS sequence"/>
</dbReference>
<dbReference type="AlphaFoldDB" id="A0AAJ0FSU8"/>
<dbReference type="RefSeq" id="XP_060287693.1">
    <property type="nucleotide sequence ID" value="XM_060426672.1"/>
</dbReference>
<organism evidence="2 3">
    <name type="scientific">Phialemonium atrogriseum</name>
    <dbReference type="NCBI Taxonomy" id="1093897"/>
    <lineage>
        <taxon>Eukaryota</taxon>
        <taxon>Fungi</taxon>
        <taxon>Dikarya</taxon>
        <taxon>Ascomycota</taxon>
        <taxon>Pezizomycotina</taxon>
        <taxon>Sordariomycetes</taxon>
        <taxon>Sordariomycetidae</taxon>
        <taxon>Cephalothecales</taxon>
        <taxon>Cephalothecaceae</taxon>
        <taxon>Phialemonium</taxon>
    </lineage>
</organism>
<feature type="non-terminal residue" evidence="2">
    <location>
        <position position="1"/>
    </location>
</feature>
<protein>
    <submittedName>
        <fullName evidence="2">Uncharacterized protein</fullName>
    </submittedName>
</protein>